<feature type="compositionally biased region" description="Low complexity" evidence="1">
    <location>
        <begin position="17"/>
        <end position="29"/>
    </location>
</feature>
<dbReference type="EMBL" id="VLTO01000005">
    <property type="protein sequence ID" value="KAA0177144.1"/>
    <property type="molecule type" value="Genomic_DNA"/>
</dbReference>
<reference evidence="6 7" key="1">
    <citation type="submission" date="2019-07" db="EMBL/GenBank/DDBJ databases">
        <title>Genomes of Cafeteria roenbergensis.</title>
        <authorList>
            <person name="Fischer M.G."/>
            <person name="Hackl T."/>
            <person name="Roman M."/>
        </authorList>
    </citation>
    <scope>NUCLEOTIDE SEQUENCE [LARGE SCALE GENOMIC DNA]</scope>
    <source>
        <strain evidence="2 7">BVI</strain>
        <strain evidence="3 9">Cflag</strain>
        <strain evidence="5 6">E4-10P</strain>
        <strain evidence="4 8">RCC970-E3</strain>
    </source>
</reference>
<feature type="compositionally biased region" description="Basic residues" evidence="1">
    <location>
        <begin position="40"/>
        <end position="52"/>
    </location>
</feature>
<feature type="compositionally biased region" description="Low complexity" evidence="1">
    <location>
        <begin position="301"/>
        <end position="315"/>
    </location>
</feature>
<evidence type="ECO:0000313" key="2">
    <source>
        <dbReference type="EMBL" id="KAA0155771.1"/>
    </source>
</evidence>
<protein>
    <submittedName>
        <fullName evidence="5">Uncharacterized protein</fullName>
    </submittedName>
</protein>
<name>A0A5A8EIN0_CAFRO</name>
<keyword evidence="7" id="KW-1185">Reference proteome</keyword>
<dbReference type="EMBL" id="VLTN01000006">
    <property type="protein sequence ID" value="KAA0155771.1"/>
    <property type="molecule type" value="Genomic_DNA"/>
</dbReference>
<evidence type="ECO:0000313" key="5">
    <source>
        <dbReference type="EMBL" id="KAA0177144.1"/>
    </source>
</evidence>
<gene>
    <name evidence="5" type="ORF">FNF27_01474</name>
    <name evidence="4" type="ORF">FNF28_04143</name>
    <name evidence="2" type="ORF">FNF29_01686</name>
    <name evidence="3" type="ORF">FNF31_04251</name>
</gene>
<evidence type="ECO:0000313" key="9">
    <source>
        <dbReference type="Proteomes" id="UP000325113"/>
    </source>
</evidence>
<evidence type="ECO:0000313" key="3">
    <source>
        <dbReference type="EMBL" id="KAA0160542.1"/>
    </source>
</evidence>
<dbReference type="Proteomes" id="UP000323011">
    <property type="component" value="Unassembled WGS sequence"/>
</dbReference>
<feature type="region of interest" description="Disordered" evidence="1">
    <location>
        <begin position="1"/>
        <end position="63"/>
    </location>
</feature>
<feature type="compositionally biased region" description="Low complexity" evidence="1">
    <location>
        <begin position="323"/>
        <end position="343"/>
    </location>
</feature>
<proteinExistence type="predicted"/>
<dbReference type="AlphaFoldDB" id="A0A5A8EIN0"/>
<dbReference type="EMBL" id="VLTL01000064">
    <property type="protein sequence ID" value="KAA0163666.1"/>
    <property type="molecule type" value="Genomic_DNA"/>
</dbReference>
<evidence type="ECO:0000313" key="6">
    <source>
        <dbReference type="Proteomes" id="UP000322899"/>
    </source>
</evidence>
<feature type="compositionally biased region" description="Basic residues" evidence="1">
    <location>
        <begin position="351"/>
        <end position="367"/>
    </location>
</feature>
<organism evidence="5 6">
    <name type="scientific">Cafeteria roenbergensis</name>
    <name type="common">Marine flagellate</name>
    <dbReference type="NCBI Taxonomy" id="33653"/>
    <lineage>
        <taxon>Eukaryota</taxon>
        <taxon>Sar</taxon>
        <taxon>Stramenopiles</taxon>
        <taxon>Bigyra</taxon>
        <taxon>Opalozoa</taxon>
        <taxon>Bicosoecida</taxon>
        <taxon>Cafeteriaceae</taxon>
        <taxon>Cafeteria</taxon>
    </lineage>
</organism>
<evidence type="ECO:0000256" key="1">
    <source>
        <dbReference type="SAM" id="MobiDB-lite"/>
    </source>
</evidence>
<dbReference type="EMBL" id="VLTM01000043">
    <property type="protein sequence ID" value="KAA0160542.1"/>
    <property type="molecule type" value="Genomic_DNA"/>
</dbReference>
<sequence length="367" mass="37053">MGGVFSSAPTPDKAADAKAPAQDKAAAAAGGAGSSSGSGSRKKRSRGGKKKGGAAAASAAKSADGASYAAVAAHAEEASAKQNSKLNEVRKIPIALEQAWQEAERLGKMLHGWSGSDGGLAAARVAASAELAMAFKNIGALAAKGKAKSSGATILLDPPHAESALDNGASEPNDFDRKRTKRLVRKLRDAARKAPPLRVPKVADPWGDEDIAWRVRWLDERATALILVLDGIDVRGEPLLRGQRKQILRALSAMGEEAKQWVKRGAAEAEAAKKAEADKKAAVAAHNAAIKAKAAEDAAAAAATAAAASGADAPAAPAPSAPTPAASDAAAAPKSAGGPKASADGWVTINTKKHPGKSKPSKAAARR</sequence>
<accession>A0A5A8EIN0</accession>
<comment type="caution">
    <text evidence="5">The sequence shown here is derived from an EMBL/GenBank/DDBJ whole genome shotgun (WGS) entry which is preliminary data.</text>
</comment>
<dbReference type="Proteomes" id="UP000324907">
    <property type="component" value="Unassembled WGS sequence"/>
</dbReference>
<evidence type="ECO:0000313" key="8">
    <source>
        <dbReference type="Proteomes" id="UP000324907"/>
    </source>
</evidence>
<dbReference type="Proteomes" id="UP000322899">
    <property type="component" value="Unassembled WGS sequence"/>
</dbReference>
<dbReference type="Proteomes" id="UP000325113">
    <property type="component" value="Unassembled WGS sequence"/>
</dbReference>
<evidence type="ECO:0000313" key="4">
    <source>
        <dbReference type="EMBL" id="KAA0163666.1"/>
    </source>
</evidence>
<evidence type="ECO:0000313" key="7">
    <source>
        <dbReference type="Proteomes" id="UP000323011"/>
    </source>
</evidence>
<feature type="compositionally biased region" description="Low complexity" evidence="1">
    <location>
        <begin position="53"/>
        <end position="63"/>
    </location>
</feature>
<feature type="region of interest" description="Disordered" evidence="1">
    <location>
        <begin position="301"/>
        <end position="367"/>
    </location>
</feature>